<keyword evidence="3" id="KW-1185">Reference proteome</keyword>
<feature type="compositionally biased region" description="Polar residues" evidence="1">
    <location>
        <begin position="56"/>
        <end position="70"/>
    </location>
</feature>
<reference evidence="2 3" key="1">
    <citation type="submission" date="2016-10" db="EMBL/GenBank/DDBJ databases">
        <authorList>
            <person name="de Groot N.N."/>
        </authorList>
    </citation>
    <scope>NUCLEOTIDE SEQUENCE [LARGE SCALE GENOMIC DNA]</scope>
    <source>
        <strain evidence="2 3">DSM 16199</strain>
    </source>
</reference>
<protein>
    <submittedName>
        <fullName evidence="2">Uncharacterized protein</fullName>
    </submittedName>
</protein>
<dbReference type="STRING" id="195913.SAMN04488004_107203"/>
<dbReference type="AlphaFoldDB" id="A0A1I4EUR5"/>
<gene>
    <name evidence="2" type="ORF">SAMN04488004_107203</name>
</gene>
<accession>A0A1I4EUR5</accession>
<dbReference type="EMBL" id="FOTF01000007">
    <property type="protein sequence ID" value="SFL09475.1"/>
    <property type="molecule type" value="Genomic_DNA"/>
</dbReference>
<sequence>MERVFDHCYRTRECGQVQAVSAVAEDLRKILKELESAGDAGPSNSSTGGGGVPSGLETNSVGANATSRSDPINEDAAMKVQEVQDLVKAVDDIELHVGGLSGEAATDDIVDGNNAIFSEDFFLNFYRIVAQTPLPADSFNPKNISITKLNEIENAQERQVTMLALVQELVFYDRLDTWNRRFCESGFSSRMCRQDAELIAIAQNSGYVISPDDVSIKAVPVEPVTPPPSPPKKIPTVRLQNDCGRNNTIREEIICLSFPR</sequence>
<name>A0A1I4EUR5_9RHOB</name>
<evidence type="ECO:0000313" key="2">
    <source>
        <dbReference type="EMBL" id="SFL09475.1"/>
    </source>
</evidence>
<proteinExistence type="predicted"/>
<evidence type="ECO:0000313" key="3">
    <source>
        <dbReference type="Proteomes" id="UP000199550"/>
    </source>
</evidence>
<dbReference type="Proteomes" id="UP000199550">
    <property type="component" value="Unassembled WGS sequence"/>
</dbReference>
<evidence type="ECO:0000256" key="1">
    <source>
        <dbReference type="SAM" id="MobiDB-lite"/>
    </source>
</evidence>
<organism evidence="2 3">
    <name type="scientific">Loktanella salsilacus</name>
    <dbReference type="NCBI Taxonomy" id="195913"/>
    <lineage>
        <taxon>Bacteria</taxon>
        <taxon>Pseudomonadati</taxon>
        <taxon>Pseudomonadota</taxon>
        <taxon>Alphaproteobacteria</taxon>
        <taxon>Rhodobacterales</taxon>
        <taxon>Roseobacteraceae</taxon>
        <taxon>Loktanella</taxon>
    </lineage>
</organism>
<feature type="region of interest" description="Disordered" evidence="1">
    <location>
        <begin position="35"/>
        <end position="71"/>
    </location>
</feature>